<dbReference type="Proteomes" id="UP000031523">
    <property type="component" value="Chromosome"/>
</dbReference>
<reference evidence="3 4" key="1">
    <citation type="submission" date="2015-01" db="EMBL/GenBank/DDBJ databases">
        <title>Enhanced salinomycin production by adjusting the supply of polyketide extender units in Streptomyce albus DSM 41398.</title>
        <authorList>
            <person name="Lu C."/>
        </authorList>
    </citation>
    <scope>NUCLEOTIDE SEQUENCE [LARGE SCALE GENOMIC DNA]</scope>
    <source>
        <strain evidence="4">ATCC 21838 / DSM 41398 / FERM P-419 / JCM 4703 / NBRC 107858</strain>
    </source>
</reference>
<dbReference type="InterPro" id="IPR029057">
    <property type="entry name" value="PRTase-like"/>
</dbReference>
<evidence type="ECO:0000256" key="1">
    <source>
        <dbReference type="ARBA" id="ARBA00008007"/>
    </source>
</evidence>
<dbReference type="CDD" id="cd06223">
    <property type="entry name" value="PRTases_typeI"/>
    <property type="match status" value="1"/>
</dbReference>
<evidence type="ECO:0000259" key="2">
    <source>
        <dbReference type="Pfam" id="PF00156"/>
    </source>
</evidence>
<dbReference type="SUPFAM" id="SSF53271">
    <property type="entry name" value="PRTase-like"/>
    <property type="match status" value="1"/>
</dbReference>
<accession>A0A0B5EMX7</accession>
<evidence type="ECO:0000313" key="3">
    <source>
        <dbReference type="EMBL" id="AJE82924.1"/>
    </source>
</evidence>
<dbReference type="AlphaFoldDB" id="A0A0B5EMX7"/>
<dbReference type="InterPro" id="IPR051910">
    <property type="entry name" value="ComF/GntX_DNA_util-trans"/>
</dbReference>
<organism evidence="3 4">
    <name type="scientific">Streptomyces albus (strain ATCC 21838 / DSM 41398 / FERM P-419 / JCM 4703 / NBRC 107858)</name>
    <dbReference type="NCBI Taxonomy" id="1081613"/>
    <lineage>
        <taxon>Bacteria</taxon>
        <taxon>Bacillati</taxon>
        <taxon>Actinomycetota</taxon>
        <taxon>Actinomycetes</taxon>
        <taxon>Kitasatosporales</taxon>
        <taxon>Streptomycetaceae</taxon>
        <taxon>Streptomyces</taxon>
    </lineage>
</organism>
<dbReference type="EMBL" id="CP010519">
    <property type="protein sequence ID" value="AJE82924.1"/>
    <property type="molecule type" value="Genomic_DNA"/>
</dbReference>
<dbReference type="Pfam" id="PF00156">
    <property type="entry name" value="Pribosyltran"/>
    <property type="match status" value="1"/>
</dbReference>
<proteinExistence type="inferred from homology"/>
<dbReference type="InterPro" id="IPR000836">
    <property type="entry name" value="PRTase_dom"/>
</dbReference>
<dbReference type="Gene3D" id="3.40.50.2020">
    <property type="match status" value="1"/>
</dbReference>
<protein>
    <recommendedName>
        <fullName evidence="2">Phosphoribosyltransferase domain-containing protein</fullName>
    </recommendedName>
</protein>
<dbReference type="PANTHER" id="PTHR47505">
    <property type="entry name" value="DNA UTILIZATION PROTEIN YHGH"/>
    <property type="match status" value="1"/>
</dbReference>
<comment type="similarity">
    <text evidence="1">Belongs to the ComF/GntX family.</text>
</comment>
<feature type="domain" description="Phosphoribosyltransferase" evidence="2">
    <location>
        <begin position="42"/>
        <end position="85"/>
    </location>
</feature>
<name>A0A0B5EMX7_STRA4</name>
<keyword evidence="4" id="KW-1185">Reference proteome</keyword>
<evidence type="ECO:0000313" key="4">
    <source>
        <dbReference type="Proteomes" id="UP000031523"/>
    </source>
</evidence>
<dbReference type="KEGG" id="sals:SLNWT_2548"/>
<dbReference type="PANTHER" id="PTHR47505:SF1">
    <property type="entry name" value="DNA UTILIZATION PROTEIN YHGH"/>
    <property type="match status" value="1"/>
</dbReference>
<sequence length="92" mass="9667">MVPVLRQRRAVADQSGLNSRQRKANLKGALEVNARAVRLFGSGARVIIVDDLLTTGSSLAEAARALSADAGVRRISAAVIAAPAEAFEVNRN</sequence>
<gene>
    <name evidence="3" type="ORF">SLNWT_2548</name>
</gene>